<dbReference type="GeneID" id="20343230"/>
<dbReference type="RefSeq" id="XP_009218813.1">
    <property type="nucleotide sequence ID" value="XM_009220549.1"/>
</dbReference>
<reference evidence="1" key="3">
    <citation type="submission" date="2010-09" db="EMBL/GenBank/DDBJ databases">
        <title>Annotation of Gaeumannomyces graminis var. tritici R3-111a-1.</title>
        <authorList>
            <consortium name="The Broad Institute Genome Sequencing Platform"/>
            <person name="Ma L.-J."/>
            <person name="Dead R."/>
            <person name="Young S.K."/>
            <person name="Zeng Q."/>
            <person name="Gargeya S."/>
            <person name="Fitzgerald M."/>
            <person name="Haas B."/>
            <person name="Abouelleil A."/>
            <person name="Alvarado L."/>
            <person name="Arachchi H.M."/>
            <person name="Berlin A."/>
            <person name="Brown A."/>
            <person name="Chapman S.B."/>
            <person name="Chen Z."/>
            <person name="Dunbar C."/>
            <person name="Freedman E."/>
            <person name="Gearin G."/>
            <person name="Gellesch M."/>
            <person name="Goldberg J."/>
            <person name="Griggs A."/>
            <person name="Gujja S."/>
            <person name="Heiman D."/>
            <person name="Howarth C."/>
            <person name="Larson L."/>
            <person name="Lui A."/>
            <person name="MacDonald P.J.P."/>
            <person name="Mehta T."/>
            <person name="Montmayeur A."/>
            <person name="Murphy C."/>
            <person name="Neiman D."/>
            <person name="Pearson M."/>
            <person name="Priest M."/>
            <person name="Roberts A."/>
            <person name="Saif S."/>
            <person name="Shea T."/>
            <person name="Shenoy N."/>
            <person name="Sisk P."/>
            <person name="Stolte C."/>
            <person name="Sykes S."/>
            <person name="Yandava C."/>
            <person name="Wortman J."/>
            <person name="Nusbaum C."/>
            <person name="Birren B."/>
        </authorList>
    </citation>
    <scope>NUCLEOTIDE SEQUENCE</scope>
    <source>
        <strain evidence="1">R3-111a-1</strain>
    </source>
</reference>
<name>J3NNB6_GAET3</name>
<accession>J3NNB6</accession>
<dbReference type="VEuPathDB" id="FungiDB:GGTG_02772"/>
<reference evidence="2" key="5">
    <citation type="submission" date="2018-04" db="UniProtKB">
        <authorList>
            <consortium name="EnsemblFungi"/>
        </authorList>
    </citation>
    <scope>IDENTIFICATION</scope>
    <source>
        <strain evidence="2">R3-111a-1</strain>
    </source>
</reference>
<dbReference type="EMBL" id="GL385396">
    <property type="protein sequence ID" value="EJT77668.1"/>
    <property type="molecule type" value="Genomic_DNA"/>
</dbReference>
<dbReference type="EnsemblFungi" id="EJT77668">
    <property type="protein sequence ID" value="EJT77668"/>
    <property type="gene ID" value="GGTG_02772"/>
</dbReference>
<sequence>MRIVLQLPGAQAAPLDQSDVHSTTVFPCLRLEHFQLVQLRQPDNEGQCWGKSRLIASMRGATANARH</sequence>
<protein>
    <submittedName>
        <fullName evidence="1 2">Uncharacterized protein</fullName>
    </submittedName>
</protein>
<reference evidence="1" key="2">
    <citation type="submission" date="2010-07" db="EMBL/GenBank/DDBJ databases">
        <authorList>
            <consortium name="The Broad Institute Genome Sequencing Platform"/>
            <consortium name="Broad Institute Genome Sequencing Center for Infectious Disease"/>
            <person name="Ma L.-J."/>
            <person name="Dead R."/>
            <person name="Young S."/>
            <person name="Zeng Q."/>
            <person name="Koehrsen M."/>
            <person name="Alvarado L."/>
            <person name="Berlin A."/>
            <person name="Chapman S.B."/>
            <person name="Chen Z."/>
            <person name="Freedman E."/>
            <person name="Gellesch M."/>
            <person name="Goldberg J."/>
            <person name="Griggs A."/>
            <person name="Gujja S."/>
            <person name="Heilman E.R."/>
            <person name="Heiman D."/>
            <person name="Hepburn T."/>
            <person name="Howarth C."/>
            <person name="Jen D."/>
            <person name="Larson L."/>
            <person name="Mehta T."/>
            <person name="Neiman D."/>
            <person name="Pearson M."/>
            <person name="Roberts A."/>
            <person name="Saif S."/>
            <person name="Shea T."/>
            <person name="Shenoy N."/>
            <person name="Sisk P."/>
            <person name="Stolte C."/>
            <person name="Sykes S."/>
            <person name="Walk T."/>
            <person name="White J."/>
            <person name="Yandava C."/>
            <person name="Haas B."/>
            <person name="Nusbaum C."/>
            <person name="Birren B."/>
        </authorList>
    </citation>
    <scope>NUCLEOTIDE SEQUENCE</scope>
    <source>
        <strain evidence="1">R3-111a-1</strain>
    </source>
</reference>
<dbReference type="Proteomes" id="UP000006039">
    <property type="component" value="Unassembled WGS sequence"/>
</dbReference>
<reference evidence="3" key="1">
    <citation type="submission" date="2010-07" db="EMBL/GenBank/DDBJ databases">
        <title>The genome sequence of Gaeumannomyces graminis var. tritici strain R3-111a-1.</title>
        <authorList>
            <consortium name="The Broad Institute Genome Sequencing Platform"/>
            <person name="Ma L.-J."/>
            <person name="Dead R."/>
            <person name="Young S."/>
            <person name="Zeng Q."/>
            <person name="Koehrsen M."/>
            <person name="Alvarado L."/>
            <person name="Berlin A."/>
            <person name="Chapman S.B."/>
            <person name="Chen Z."/>
            <person name="Freedman E."/>
            <person name="Gellesch M."/>
            <person name="Goldberg J."/>
            <person name="Griggs A."/>
            <person name="Gujja S."/>
            <person name="Heilman E.R."/>
            <person name="Heiman D."/>
            <person name="Hepburn T."/>
            <person name="Howarth C."/>
            <person name="Jen D."/>
            <person name="Larson L."/>
            <person name="Mehta T."/>
            <person name="Neiman D."/>
            <person name="Pearson M."/>
            <person name="Roberts A."/>
            <person name="Saif S."/>
            <person name="Shea T."/>
            <person name="Shenoy N."/>
            <person name="Sisk P."/>
            <person name="Stolte C."/>
            <person name="Sykes S."/>
            <person name="Walk T."/>
            <person name="White J."/>
            <person name="Yandava C."/>
            <person name="Haas B."/>
            <person name="Nusbaum C."/>
            <person name="Birren B."/>
        </authorList>
    </citation>
    <scope>NUCLEOTIDE SEQUENCE [LARGE SCALE GENOMIC DNA]</scope>
    <source>
        <strain evidence="3">R3-111a-1</strain>
    </source>
</reference>
<gene>
    <name evidence="2" type="primary">20343230</name>
    <name evidence="1" type="ORF">GGTG_02772</name>
</gene>
<proteinExistence type="predicted"/>
<evidence type="ECO:0000313" key="3">
    <source>
        <dbReference type="Proteomes" id="UP000006039"/>
    </source>
</evidence>
<organism evidence="1">
    <name type="scientific">Gaeumannomyces tritici (strain R3-111a-1)</name>
    <name type="common">Wheat and barley take-all root rot fungus</name>
    <name type="synonym">Gaeumannomyces graminis var. tritici</name>
    <dbReference type="NCBI Taxonomy" id="644352"/>
    <lineage>
        <taxon>Eukaryota</taxon>
        <taxon>Fungi</taxon>
        <taxon>Dikarya</taxon>
        <taxon>Ascomycota</taxon>
        <taxon>Pezizomycotina</taxon>
        <taxon>Sordariomycetes</taxon>
        <taxon>Sordariomycetidae</taxon>
        <taxon>Magnaporthales</taxon>
        <taxon>Magnaporthaceae</taxon>
        <taxon>Gaeumannomyces</taxon>
    </lineage>
</organism>
<dbReference type="AlphaFoldDB" id="J3NNB6"/>
<keyword evidence="3" id="KW-1185">Reference proteome</keyword>
<evidence type="ECO:0000313" key="2">
    <source>
        <dbReference type="EnsemblFungi" id="EJT77668"/>
    </source>
</evidence>
<reference evidence="2" key="4">
    <citation type="journal article" date="2015" name="G3 (Bethesda)">
        <title>Genome sequences of three phytopathogenic species of the Magnaporthaceae family of fungi.</title>
        <authorList>
            <person name="Okagaki L.H."/>
            <person name="Nunes C.C."/>
            <person name="Sailsbery J."/>
            <person name="Clay B."/>
            <person name="Brown D."/>
            <person name="John T."/>
            <person name="Oh Y."/>
            <person name="Young N."/>
            <person name="Fitzgerald M."/>
            <person name="Haas B.J."/>
            <person name="Zeng Q."/>
            <person name="Young S."/>
            <person name="Adiconis X."/>
            <person name="Fan L."/>
            <person name="Levin J.Z."/>
            <person name="Mitchell T.K."/>
            <person name="Okubara P.A."/>
            <person name="Farman M.L."/>
            <person name="Kohn L.M."/>
            <person name="Birren B."/>
            <person name="Ma L.-J."/>
            <person name="Dean R.A."/>
        </authorList>
    </citation>
    <scope>NUCLEOTIDE SEQUENCE</scope>
    <source>
        <strain evidence="2">R3-111a-1</strain>
    </source>
</reference>
<dbReference type="HOGENOM" id="CLU_2812495_0_0_1"/>
<evidence type="ECO:0000313" key="1">
    <source>
        <dbReference type="EMBL" id="EJT77668.1"/>
    </source>
</evidence>